<reference evidence="3" key="1">
    <citation type="submission" date="2021-01" db="EMBL/GenBank/DDBJ databases">
        <authorList>
            <person name="Corre E."/>
            <person name="Pelletier E."/>
            <person name="Niang G."/>
            <person name="Scheremetjew M."/>
            <person name="Finn R."/>
            <person name="Kale V."/>
            <person name="Holt S."/>
            <person name="Cochrane G."/>
            <person name="Meng A."/>
            <person name="Brown T."/>
            <person name="Cohen L."/>
        </authorList>
    </citation>
    <scope>NUCLEOTIDE SEQUENCE</scope>
    <source>
        <strain evidence="3">NIES-381</strain>
    </source>
</reference>
<accession>A0A7S1INM3</accession>
<organism evidence="3">
    <name type="scientific">Eutreptiella gymnastica</name>
    <dbReference type="NCBI Taxonomy" id="73025"/>
    <lineage>
        <taxon>Eukaryota</taxon>
        <taxon>Discoba</taxon>
        <taxon>Euglenozoa</taxon>
        <taxon>Euglenida</taxon>
        <taxon>Spirocuta</taxon>
        <taxon>Euglenophyceae</taxon>
        <taxon>Eutreptiales</taxon>
        <taxon>Eutreptiaceae</taxon>
        <taxon>Eutreptiella</taxon>
    </lineage>
</organism>
<keyword evidence="2" id="KW-0472">Membrane</keyword>
<feature type="coiled-coil region" evidence="1">
    <location>
        <begin position="295"/>
        <end position="322"/>
    </location>
</feature>
<evidence type="ECO:0000313" key="3">
    <source>
        <dbReference type="EMBL" id="CAD9018246.1"/>
    </source>
</evidence>
<name>A0A7S1INM3_9EUGL</name>
<feature type="transmembrane region" description="Helical" evidence="2">
    <location>
        <begin position="29"/>
        <end position="48"/>
    </location>
</feature>
<evidence type="ECO:0000256" key="2">
    <source>
        <dbReference type="SAM" id="Phobius"/>
    </source>
</evidence>
<dbReference type="AlphaFoldDB" id="A0A7S1INM3"/>
<dbReference type="EMBL" id="HBGA01078725">
    <property type="protein sequence ID" value="CAD9018246.1"/>
    <property type="molecule type" value="Transcribed_RNA"/>
</dbReference>
<evidence type="ECO:0000256" key="1">
    <source>
        <dbReference type="SAM" id="Coils"/>
    </source>
</evidence>
<gene>
    <name evidence="3" type="ORF">EGYM00392_LOCUS29356</name>
</gene>
<proteinExistence type="predicted"/>
<protein>
    <submittedName>
        <fullName evidence="3">Uncharacterized protein</fullName>
    </submittedName>
</protein>
<feature type="coiled-coil region" evidence="1">
    <location>
        <begin position="203"/>
        <end position="263"/>
    </location>
</feature>
<keyword evidence="1" id="KW-0175">Coiled coil</keyword>
<feature type="transmembrane region" description="Helical" evidence="2">
    <location>
        <begin position="137"/>
        <end position="163"/>
    </location>
</feature>
<sequence length="537" mass="57607">MSLLSGSAHPQYYTETLATTTETSGAKKAIMASAAIGASVAVLLFAVTTTSSANPAGLYTVPASAARGITPSYTTVTGQLVGGTALGSTADASFMGQGIIAATSSVASFLQMTQAHVAAVQAKIASSIAMLPPAVGFAVKAVLVVGAFIWALGAVTALVWAVYRLVDRLTGSRRSEETNSQRALAMQASSAFTDTFEEVDQVAEQATLQLVRAEKAAQQAEELRGKEELTPRTAALMETLEQVQEMKKAMAETQRLVQIMKAEKQQAGLDAIQQNGLAIDALVEAEAAKNPRVVLKQTRQQLQQLRKTVDITNNQLKSALAEKAGITKRKYPENFKSWADGLKTTPMISTAERAPANSEYRAAMADWVATVSIDDVHTTVERNPQAEQYRTNFGSWQDRIKAGGSVDAFVEAKPVQTQYTLKETAHQVIEMKKAMKQTKRLVKAVKALKARKAGAVDEAEFERLKAAVAAASSLYGVRDPTVQARMEVLQRAVEERKGKKSLPIATDSAAAAVAIAVRGNLQTDSDWEMMKYGVEYL</sequence>
<keyword evidence="2" id="KW-1133">Transmembrane helix</keyword>
<keyword evidence="2" id="KW-0812">Transmembrane</keyword>